<dbReference type="InterPro" id="IPR040624">
    <property type="entry name" value="HalOD1"/>
</dbReference>
<organism evidence="2 3">
    <name type="scientific">Natrinema salsiterrestre</name>
    <dbReference type="NCBI Taxonomy" id="2950540"/>
    <lineage>
        <taxon>Archaea</taxon>
        <taxon>Methanobacteriati</taxon>
        <taxon>Methanobacteriota</taxon>
        <taxon>Stenosarchaea group</taxon>
        <taxon>Halobacteria</taxon>
        <taxon>Halobacteriales</taxon>
        <taxon>Natrialbaceae</taxon>
        <taxon>Natrinema</taxon>
    </lineage>
</organism>
<dbReference type="EMBL" id="JAMQOT010000001">
    <property type="protein sequence ID" value="MDF9744267.1"/>
    <property type="molecule type" value="Genomic_DNA"/>
</dbReference>
<reference evidence="2" key="1">
    <citation type="submission" date="2022-06" db="EMBL/GenBank/DDBJ databases">
        <title>Natrinema sp. a new haloarchaeum isolate from saline soil.</title>
        <authorList>
            <person name="Strakova D."/>
            <person name="Galisteo C."/>
            <person name="Sanchez-Porro C."/>
            <person name="Ventosa A."/>
        </authorList>
    </citation>
    <scope>NUCLEOTIDE SEQUENCE</scope>
    <source>
        <strain evidence="2">S1CR25-10</strain>
    </source>
</reference>
<evidence type="ECO:0000313" key="2">
    <source>
        <dbReference type="EMBL" id="MDF9744267.1"/>
    </source>
</evidence>
<proteinExistence type="predicted"/>
<dbReference type="AlphaFoldDB" id="A0A9Q4L0L0"/>
<feature type="domain" description="Halobacterial output" evidence="1">
    <location>
        <begin position="6"/>
        <end position="78"/>
    </location>
</feature>
<evidence type="ECO:0000259" key="1">
    <source>
        <dbReference type="Pfam" id="PF18545"/>
    </source>
</evidence>
<dbReference type="Proteomes" id="UP001154061">
    <property type="component" value="Unassembled WGS sequence"/>
</dbReference>
<dbReference type="Pfam" id="PF18545">
    <property type="entry name" value="HalOD1"/>
    <property type="match status" value="1"/>
</dbReference>
<comment type="caution">
    <text evidence="2">The sequence shown here is derived from an EMBL/GenBank/DDBJ whole genome shotgun (WGS) entry which is preliminary data.</text>
</comment>
<gene>
    <name evidence="2" type="ORF">NDI89_01580</name>
</gene>
<sequence>MSDQSTETVTLNIVEQIATQKDVDPTELDRPLHSVIDTSALNRLFRSTKDGPRNGKVTFDYMGHTVHVFDTDAVVVEPRASAPNGNSG</sequence>
<name>A0A9Q4L0L0_9EURY</name>
<evidence type="ECO:0000313" key="3">
    <source>
        <dbReference type="Proteomes" id="UP001154061"/>
    </source>
</evidence>
<protein>
    <recommendedName>
        <fullName evidence="1">Halobacterial output domain-containing protein</fullName>
    </recommendedName>
</protein>
<dbReference type="RefSeq" id="WP_277519749.1">
    <property type="nucleotide sequence ID" value="NZ_JAMQOT010000001.1"/>
</dbReference>
<keyword evidence="3" id="KW-1185">Reference proteome</keyword>
<accession>A0A9Q4L0L0</accession>